<dbReference type="InterPro" id="IPR036412">
    <property type="entry name" value="HAD-like_sf"/>
</dbReference>
<dbReference type="PANTHER" id="PTHR21485:SF3">
    <property type="entry name" value="N-ACYLNEURAMINATE CYTIDYLYLTRANSFERASE"/>
    <property type="match status" value="1"/>
</dbReference>
<comment type="function">
    <text evidence="11">Catalyzes the hydrolysis of 3-deoxy-D-manno-octulosonate 8-phosphate (KDO 8-P) to 3-deoxy-D-manno-octulosonate (KDO) and inorganic phosphate.</text>
</comment>
<gene>
    <name evidence="13" type="ORF">H9L16_01435</name>
</gene>
<keyword evidence="7 11" id="KW-0479">Metal-binding</keyword>
<evidence type="ECO:0000313" key="14">
    <source>
        <dbReference type="Proteomes" id="UP000515804"/>
    </source>
</evidence>
<dbReference type="NCBIfam" id="TIGR01670">
    <property type="entry name" value="KdsC-phosphatas"/>
    <property type="match status" value="1"/>
</dbReference>
<sequence length="181" mass="19569">MTMPAYSADLLERAAKIKLIGFDVDGTLTDGRLLYGTDGHEAKSFQVLDGLGFTLLRHAGIETALVTARISEVVERRGRELQVKHIHTHERSKLACMQRIAAGMGIGMDQVAFVGDDLPDLATMRHVGLAIATANAHHWVLPAAHWVTPRRGGEGAGRDACDLLLYAQGHVEGILAHGEHP</sequence>
<keyword evidence="8 11" id="KW-0378">Hydrolase</keyword>
<dbReference type="KEGG" id="tcn:H9L16_01435"/>
<dbReference type="GO" id="GO:0008781">
    <property type="term" value="F:N-acylneuraminate cytidylyltransferase activity"/>
    <property type="evidence" value="ECO:0007669"/>
    <property type="project" value="TreeGrafter"/>
</dbReference>
<dbReference type="Proteomes" id="UP000515804">
    <property type="component" value="Chromosome"/>
</dbReference>
<evidence type="ECO:0000256" key="9">
    <source>
        <dbReference type="ARBA" id="ARBA00022842"/>
    </source>
</evidence>
<dbReference type="SFLD" id="SFLDG01136">
    <property type="entry name" value="C1.6:_Phosphoserine_Phosphatas"/>
    <property type="match status" value="1"/>
</dbReference>
<reference evidence="13 14" key="1">
    <citation type="submission" date="2020-08" db="EMBL/GenBank/DDBJ databases">
        <title>Genome sequence of Thermomonas carbonis KCTC 42013T.</title>
        <authorList>
            <person name="Hyun D.-W."/>
            <person name="Bae J.-W."/>
        </authorList>
    </citation>
    <scope>NUCLEOTIDE SEQUENCE [LARGE SCALE GENOMIC DNA]</scope>
    <source>
        <strain evidence="13 14">KCTC 42013</strain>
    </source>
</reference>
<evidence type="ECO:0000256" key="3">
    <source>
        <dbReference type="ARBA" id="ARBA00005893"/>
    </source>
</evidence>
<evidence type="ECO:0000313" key="13">
    <source>
        <dbReference type="EMBL" id="QNN70333.1"/>
    </source>
</evidence>
<evidence type="ECO:0000256" key="1">
    <source>
        <dbReference type="ARBA" id="ARBA00000898"/>
    </source>
</evidence>
<feature type="binding site" evidence="12">
    <location>
        <position position="25"/>
    </location>
    <ligand>
        <name>substrate</name>
    </ligand>
</feature>
<dbReference type="InterPro" id="IPR010023">
    <property type="entry name" value="KdsC_fam"/>
</dbReference>
<dbReference type="Pfam" id="PF08282">
    <property type="entry name" value="Hydrolase_3"/>
    <property type="match status" value="1"/>
</dbReference>
<evidence type="ECO:0000256" key="4">
    <source>
        <dbReference type="ARBA" id="ARBA00011881"/>
    </source>
</evidence>
<comment type="catalytic activity">
    <reaction evidence="1 11">
        <text>3-deoxy-alpha-D-manno-2-octulosonate-8-phosphate + H2O = 3-deoxy-alpha-D-manno-oct-2-ulosonate + phosphate</text>
        <dbReference type="Rhea" id="RHEA:11500"/>
        <dbReference type="ChEBI" id="CHEBI:15377"/>
        <dbReference type="ChEBI" id="CHEBI:43474"/>
        <dbReference type="ChEBI" id="CHEBI:85985"/>
        <dbReference type="ChEBI" id="CHEBI:85986"/>
        <dbReference type="EC" id="3.1.3.45"/>
    </reaction>
</comment>
<evidence type="ECO:0000256" key="5">
    <source>
        <dbReference type="ARBA" id="ARBA00013066"/>
    </source>
</evidence>
<evidence type="ECO:0000256" key="2">
    <source>
        <dbReference type="ARBA" id="ARBA00001946"/>
    </source>
</evidence>
<feature type="binding site" evidence="12">
    <location>
        <position position="23"/>
    </location>
    <ligand>
        <name>Mg(2+)</name>
        <dbReference type="ChEBI" id="CHEBI:18420"/>
    </ligand>
</feature>
<keyword evidence="11" id="KW-0448">Lipopolysaccharide biosynthesis</keyword>
<dbReference type="GO" id="GO:0019143">
    <property type="term" value="F:3-deoxy-manno-octulosonate-8-phosphatase activity"/>
    <property type="evidence" value="ECO:0007669"/>
    <property type="project" value="UniProtKB-UniRule"/>
</dbReference>
<dbReference type="InterPro" id="IPR023214">
    <property type="entry name" value="HAD_sf"/>
</dbReference>
<dbReference type="SFLD" id="SFLDG01138">
    <property type="entry name" value="C1.6.2:_Deoxy-d-mannose-octulo"/>
    <property type="match status" value="1"/>
</dbReference>
<evidence type="ECO:0000256" key="8">
    <source>
        <dbReference type="ARBA" id="ARBA00022801"/>
    </source>
</evidence>
<evidence type="ECO:0000256" key="10">
    <source>
        <dbReference type="ARBA" id="ARBA00031051"/>
    </source>
</evidence>
<evidence type="ECO:0000256" key="12">
    <source>
        <dbReference type="PIRSR" id="PIRSR006118-2"/>
    </source>
</evidence>
<dbReference type="SUPFAM" id="SSF56784">
    <property type="entry name" value="HAD-like"/>
    <property type="match status" value="1"/>
</dbReference>
<dbReference type="Gene3D" id="3.40.50.1000">
    <property type="entry name" value="HAD superfamily/HAD-like"/>
    <property type="match status" value="1"/>
</dbReference>
<evidence type="ECO:0000256" key="6">
    <source>
        <dbReference type="ARBA" id="ARBA00020092"/>
    </source>
</evidence>
<feature type="binding site" evidence="12">
    <location>
        <position position="116"/>
    </location>
    <ligand>
        <name>Mg(2+)</name>
        <dbReference type="ChEBI" id="CHEBI:18420"/>
    </ligand>
</feature>
<dbReference type="FunFam" id="3.40.50.1000:FF:000029">
    <property type="entry name" value="3-deoxy-D-manno-octulosonate 8-phosphate phosphatase KdsC"/>
    <property type="match status" value="1"/>
</dbReference>
<keyword evidence="9 11" id="KW-0460">Magnesium</keyword>
<dbReference type="EMBL" id="CP060719">
    <property type="protein sequence ID" value="QNN70333.1"/>
    <property type="molecule type" value="Genomic_DNA"/>
</dbReference>
<name>A0A7G9SR58_9GAMM</name>
<dbReference type="GO" id="GO:0046872">
    <property type="term" value="F:metal ion binding"/>
    <property type="evidence" value="ECO:0007669"/>
    <property type="project" value="UniProtKB-UniRule"/>
</dbReference>
<protein>
    <recommendedName>
        <fullName evidence="6 11">3-deoxy-D-manno-octulosonate 8-phosphate phosphatase KdsC</fullName>
        <ecNumber evidence="5 11">3.1.3.45</ecNumber>
    </recommendedName>
    <alternativeName>
        <fullName evidence="10 11">KDO 8-P phosphatase</fullName>
    </alternativeName>
</protein>
<evidence type="ECO:0000256" key="11">
    <source>
        <dbReference type="PIRNR" id="PIRNR006118"/>
    </source>
</evidence>
<proteinExistence type="inferred from homology"/>
<accession>A0A7G9SR58</accession>
<dbReference type="SFLD" id="SFLDS00003">
    <property type="entry name" value="Haloacid_Dehalogenase"/>
    <property type="match status" value="1"/>
</dbReference>
<dbReference type="EC" id="3.1.3.45" evidence="5 11"/>
<keyword evidence="14" id="KW-1185">Reference proteome</keyword>
<organism evidence="13 14">
    <name type="scientific">Thermomonas carbonis</name>
    <dbReference type="NCBI Taxonomy" id="1463158"/>
    <lineage>
        <taxon>Bacteria</taxon>
        <taxon>Pseudomonadati</taxon>
        <taxon>Pseudomonadota</taxon>
        <taxon>Gammaproteobacteria</taxon>
        <taxon>Lysobacterales</taxon>
        <taxon>Lysobacteraceae</taxon>
        <taxon>Thermomonas</taxon>
    </lineage>
</organism>
<dbReference type="RefSeq" id="WP_187552849.1">
    <property type="nucleotide sequence ID" value="NZ_BMZL01000001.1"/>
</dbReference>
<comment type="cofactor">
    <cofactor evidence="2 11 12">
        <name>Mg(2+)</name>
        <dbReference type="ChEBI" id="CHEBI:18420"/>
    </cofactor>
</comment>
<comment type="similarity">
    <text evidence="3 11">Belongs to the KdsC family.</text>
</comment>
<dbReference type="GO" id="GO:0009103">
    <property type="term" value="P:lipopolysaccharide biosynthetic process"/>
    <property type="evidence" value="ECO:0007669"/>
    <property type="project" value="UniProtKB-UniRule"/>
</dbReference>
<dbReference type="AlphaFoldDB" id="A0A7G9SR58"/>
<dbReference type="PANTHER" id="PTHR21485">
    <property type="entry name" value="HAD SUPERFAMILY MEMBERS CMAS AND KDSC"/>
    <property type="match status" value="1"/>
</dbReference>
<comment type="subunit">
    <text evidence="4 11">Homotetramer.</text>
</comment>
<evidence type="ECO:0000256" key="7">
    <source>
        <dbReference type="ARBA" id="ARBA00022723"/>
    </source>
</evidence>
<dbReference type="InterPro" id="IPR050793">
    <property type="entry name" value="CMP-NeuNAc_synthase"/>
</dbReference>
<dbReference type="PIRSF" id="PIRSF006118">
    <property type="entry name" value="KDO8-P_Ptase"/>
    <property type="match status" value="1"/>
</dbReference>